<evidence type="ECO:0000256" key="1">
    <source>
        <dbReference type="ARBA" id="ARBA00001917"/>
    </source>
</evidence>
<keyword evidence="2" id="KW-0285">Flavoprotein</keyword>
<dbReference type="PIRSF" id="PIRSF000138">
    <property type="entry name" value="Al-hdrx_acd_dh"/>
    <property type="match status" value="1"/>
</dbReference>
<reference evidence="7" key="1">
    <citation type="journal article" date="2019" name="Int. J. Syst. Evol. Microbiol.">
        <title>The Global Catalogue of Microorganisms (GCM) 10K type strain sequencing project: providing services to taxonomists for standard genome sequencing and annotation.</title>
        <authorList>
            <consortium name="The Broad Institute Genomics Platform"/>
            <consortium name="The Broad Institute Genome Sequencing Center for Infectious Disease"/>
            <person name="Wu L."/>
            <person name="Ma J."/>
        </authorList>
    </citation>
    <scope>NUCLEOTIDE SEQUENCE [LARGE SCALE GENOMIC DNA]</scope>
    <source>
        <strain evidence="7">CGMCC 1.15399</strain>
    </source>
</reference>
<dbReference type="PANTHER" id="PTHR10578:SF107">
    <property type="entry name" value="2-HYDROXYACID OXIDASE 1"/>
    <property type="match status" value="1"/>
</dbReference>
<evidence type="ECO:0000256" key="3">
    <source>
        <dbReference type="ARBA" id="ARBA00022643"/>
    </source>
</evidence>
<evidence type="ECO:0000256" key="2">
    <source>
        <dbReference type="ARBA" id="ARBA00022630"/>
    </source>
</evidence>
<dbReference type="PROSITE" id="PS51349">
    <property type="entry name" value="FMN_HYDROXY_ACID_DH_2"/>
    <property type="match status" value="1"/>
</dbReference>
<evidence type="ECO:0000259" key="5">
    <source>
        <dbReference type="PROSITE" id="PS51349"/>
    </source>
</evidence>
<protein>
    <submittedName>
        <fullName evidence="6">Alpha-hydroxy acid oxidase</fullName>
        <ecNumber evidence="6">1.-.-.-</ecNumber>
    </submittedName>
</protein>
<dbReference type="Pfam" id="PF01070">
    <property type="entry name" value="FMN_dh"/>
    <property type="match status" value="1"/>
</dbReference>
<comment type="cofactor">
    <cofactor evidence="1">
        <name>FMN</name>
        <dbReference type="ChEBI" id="CHEBI:58210"/>
    </cofactor>
</comment>
<keyword evidence="3" id="KW-0288">FMN</keyword>
<name>A0ABW4GHK6_9ACTN</name>
<evidence type="ECO:0000313" key="7">
    <source>
        <dbReference type="Proteomes" id="UP001597097"/>
    </source>
</evidence>
<dbReference type="InterPro" id="IPR037396">
    <property type="entry name" value="FMN_HAD"/>
</dbReference>
<feature type="domain" description="FMN hydroxy acid dehydrogenase" evidence="5">
    <location>
        <begin position="40"/>
        <end position="417"/>
    </location>
</feature>
<keyword evidence="7" id="KW-1185">Reference proteome</keyword>
<dbReference type="InterPro" id="IPR012133">
    <property type="entry name" value="Alpha-hydoxy_acid_DH_FMN"/>
</dbReference>
<evidence type="ECO:0000256" key="4">
    <source>
        <dbReference type="ARBA" id="ARBA00023002"/>
    </source>
</evidence>
<keyword evidence="4 6" id="KW-0560">Oxidoreductase</keyword>
<gene>
    <name evidence="6" type="ORF">ACFSJ0_33305</name>
</gene>
<dbReference type="EMBL" id="JBHUCM010000031">
    <property type="protein sequence ID" value="MFD1541968.1"/>
    <property type="molecule type" value="Genomic_DNA"/>
</dbReference>
<accession>A0ABW4GHK6</accession>
<dbReference type="InterPro" id="IPR008259">
    <property type="entry name" value="FMN_hydac_DH_AS"/>
</dbReference>
<proteinExistence type="predicted"/>
<dbReference type="InterPro" id="IPR000262">
    <property type="entry name" value="FMN-dep_DH"/>
</dbReference>
<dbReference type="Proteomes" id="UP001597097">
    <property type="component" value="Unassembled WGS sequence"/>
</dbReference>
<dbReference type="PANTHER" id="PTHR10578">
    <property type="entry name" value="S -2-HYDROXY-ACID OXIDASE-RELATED"/>
    <property type="match status" value="1"/>
</dbReference>
<evidence type="ECO:0000313" key="6">
    <source>
        <dbReference type="EMBL" id="MFD1541968.1"/>
    </source>
</evidence>
<dbReference type="GO" id="GO:0016491">
    <property type="term" value="F:oxidoreductase activity"/>
    <property type="evidence" value="ECO:0007669"/>
    <property type="project" value="UniProtKB-KW"/>
</dbReference>
<comment type="caution">
    <text evidence="6">The sequence shown here is derived from an EMBL/GenBank/DDBJ whole genome shotgun (WGS) entry which is preliminary data.</text>
</comment>
<organism evidence="6 7">
    <name type="scientific">Nonomuraea guangzhouensis</name>
    <dbReference type="NCBI Taxonomy" id="1291555"/>
    <lineage>
        <taxon>Bacteria</taxon>
        <taxon>Bacillati</taxon>
        <taxon>Actinomycetota</taxon>
        <taxon>Actinomycetes</taxon>
        <taxon>Streptosporangiales</taxon>
        <taxon>Streptosporangiaceae</taxon>
        <taxon>Nonomuraea</taxon>
    </lineage>
</organism>
<dbReference type="CDD" id="cd02809">
    <property type="entry name" value="alpha_hydroxyacid_oxid_FMN"/>
    <property type="match status" value="1"/>
</dbReference>
<dbReference type="RefSeq" id="WP_219535458.1">
    <property type="nucleotide sequence ID" value="NZ_JAHKRM010000026.1"/>
</dbReference>
<sequence>MARRRLTEGRAEVPNRQLPRWSQLRPLLRRRPFVADPVARRLGRAHTIADLRALARRRVPRSVFDYVDGAAESEISIGRAREAYRDVEFHPRVLRDVSSVDPSVDVLGRRSALPLILAPTGFTRLMHHEGETAVARAAAAAGIPYALSTMGTTSVESLVKAVPGGRVWFQLYLWRDREAGKRLIGQALAAGVEALILTVDTPVGGARMRDVRNGLTIPPTLSLRTLTGMALHPGWWANLLTTGPLEFASMTSWNGTVEELVRQMFDPGVGPDDLAWLRDEWPGKLIVKGVQSVADAELVVEAGADAVVVSNHGGRQLDRAPTPLDLLRPVVDAVGDRAEVIIDTGISTGADLVAARALGASAGMVGRAYLYGLMAGGERGVRRTLDILGQEATRTLRLLGVPRMRDLTTEHLSLRTRRTHE</sequence>
<dbReference type="EC" id="1.-.-.-" evidence="6"/>
<dbReference type="PROSITE" id="PS00557">
    <property type="entry name" value="FMN_HYDROXY_ACID_DH_1"/>
    <property type="match status" value="1"/>
</dbReference>